<name>A0AA39T6X2_ACESA</name>
<proteinExistence type="predicted"/>
<protein>
    <submittedName>
        <fullName evidence="1">Uncharacterized protein</fullName>
    </submittedName>
</protein>
<reference evidence="1" key="2">
    <citation type="submission" date="2023-06" db="EMBL/GenBank/DDBJ databases">
        <authorList>
            <person name="Swenson N.G."/>
            <person name="Wegrzyn J.L."/>
            <person name="Mcevoy S.L."/>
        </authorList>
    </citation>
    <scope>NUCLEOTIDE SEQUENCE</scope>
    <source>
        <strain evidence="1">NS2018</strain>
        <tissue evidence="1">Leaf</tissue>
    </source>
</reference>
<evidence type="ECO:0000313" key="1">
    <source>
        <dbReference type="EMBL" id="KAK0603248.1"/>
    </source>
</evidence>
<dbReference type="Proteomes" id="UP001168877">
    <property type="component" value="Unassembled WGS sequence"/>
</dbReference>
<accession>A0AA39T6X2</accession>
<sequence>MLEGLRGKLKKFQGKFQIWKDKNQGGRMKLLLGKKVSSEISLISSSSTTPGSFGSVDKVRVCYQTIEN</sequence>
<comment type="caution">
    <text evidence="1">The sequence shown here is derived from an EMBL/GenBank/DDBJ whole genome shotgun (WGS) entry which is preliminary data.</text>
</comment>
<organism evidence="1 2">
    <name type="scientific">Acer saccharum</name>
    <name type="common">Sugar maple</name>
    <dbReference type="NCBI Taxonomy" id="4024"/>
    <lineage>
        <taxon>Eukaryota</taxon>
        <taxon>Viridiplantae</taxon>
        <taxon>Streptophyta</taxon>
        <taxon>Embryophyta</taxon>
        <taxon>Tracheophyta</taxon>
        <taxon>Spermatophyta</taxon>
        <taxon>Magnoliopsida</taxon>
        <taxon>eudicotyledons</taxon>
        <taxon>Gunneridae</taxon>
        <taxon>Pentapetalae</taxon>
        <taxon>rosids</taxon>
        <taxon>malvids</taxon>
        <taxon>Sapindales</taxon>
        <taxon>Sapindaceae</taxon>
        <taxon>Hippocastanoideae</taxon>
        <taxon>Acereae</taxon>
        <taxon>Acer</taxon>
    </lineage>
</organism>
<keyword evidence="2" id="KW-1185">Reference proteome</keyword>
<reference evidence="1" key="1">
    <citation type="journal article" date="2022" name="Plant J.">
        <title>Strategies of tolerance reflected in two North American maple genomes.</title>
        <authorList>
            <person name="McEvoy S.L."/>
            <person name="Sezen U.U."/>
            <person name="Trouern-Trend A."/>
            <person name="McMahon S.M."/>
            <person name="Schaberg P.G."/>
            <person name="Yang J."/>
            <person name="Wegrzyn J.L."/>
            <person name="Swenson N.G."/>
        </authorList>
    </citation>
    <scope>NUCLEOTIDE SEQUENCE</scope>
    <source>
        <strain evidence="1">NS2018</strain>
    </source>
</reference>
<evidence type="ECO:0000313" key="2">
    <source>
        <dbReference type="Proteomes" id="UP001168877"/>
    </source>
</evidence>
<dbReference type="EMBL" id="JAUESC010000002">
    <property type="protein sequence ID" value="KAK0603248.1"/>
    <property type="molecule type" value="Genomic_DNA"/>
</dbReference>
<gene>
    <name evidence="1" type="ORF">LWI29_002891</name>
</gene>
<dbReference type="AlphaFoldDB" id="A0AA39T6X2"/>